<evidence type="ECO:0000313" key="1">
    <source>
        <dbReference type="EMBL" id="MBB6097200.1"/>
    </source>
</evidence>
<evidence type="ECO:0000313" key="2">
    <source>
        <dbReference type="Proteomes" id="UP000569951"/>
    </source>
</evidence>
<protein>
    <submittedName>
        <fullName evidence="1">Transcriptional regulator</fullName>
    </submittedName>
</protein>
<dbReference type="Proteomes" id="UP000569951">
    <property type="component" value="Unassembled WGS sequence"/>
</dbReference>
<gene>
    <name evidence="1" type="ORF">HNR42_000614</name>
</gene>
<dbReference type="Pfam" id="PF04299">
    <property type="entry name" value="FMN_bind_2"/>
    <property type="match status" value="1"/>
</dbReference>
<dbReference type="EMBL" id="JACHHG010000002">
    <property type="protein sequence ID" value="MBB6097200.1"/>
    <property type="molecule type" value="Genomic_DNA"/>
</dbReference>
<dbReference type="InterPro" id="IPR012349">
    <property type="entry name" value="Split_barrel_FMN-bd"/>
</dbReference>
<dbReference type="PANTHER" id="PTHR35802:SF1">
    <property type="entry name" value="PROTEASE SYNTHASE AND SPORULATION PROTEIN PAI 2"/>
    <property type="match status" value="1"/>
</dbReference>
<comment type="caution">
    <text evidence="1">The sequence shown here is derived from an EMBL/GenBank/DDBJ whole genome shotgun (WGS) entry which is preliminary data.</text>
</comment>
<reference evidence="1 2" key="1">
    <citation type="submission" date="2020-08" db="EMBL/GenBank/DDBJ databases">
        <title>Genomic Encyclopedia of Type Strains, Phase IV (KMG-IV): sequencing the most valuable type-strain genomes for metagenomic binning, comparative biology and taxonomic classification.</title>
        <authorList>
            <person name="Goeker M."/>
        </authorList>
    </citation>
    <scope>NUCLEOTIDE SEQUENCE [LARGE SCALE GENOMIC DNA]</scope>
    <source>
        <strain evidence="1 2">DSM 21458</strain>
    </source>
</reference>
<keyword evidence="2" id="KW-1185">Reference proteome</keyword>
<dbReference type="Gene3D" id="2.30.110.10">
    <property type="entry name" value="Electron Transport, Fmn-binding Protein, Chain A"/>
    <property type="match status" value="1"/>
</dbReference>
<dbReference type="RefSeq" id="WP_183984392.1">
    <property type="nucleotide sequence ID" value="NZ_JACHHG010000002.1"/>
</dbReference>
<accession>A0A841HYA7</accession>
<name>A0A841HYA7_9DEIO</name>
<organism evidence="1 2">
    <name type="scientific">Deinobacterium chartae</name>
    <dbReference type="NCBI Taxonomy" id="521158"/>
    <lineage>
        <taxon>Bacteria</taxon>
        <taxon>Thermotogati</taxon>
        <taxon>Deinococcota</taxon>
        <taxon>Deinococci</taxon>
        <taxon>Deinococcales</taxon>
        <taxon>Deinococcaceae</taxon>
        <taxon>Deinobacterium</taxon>
    </lineage>
</organism>
<proteinExistence type="predicted"/>
<dbReference type="PIRSF" id="PIRSF010372">
    <property type="entry name" value="PaiB"/>
    <property type="match status" value="1"/>
</dbReference>
<sequence length="203" mass="22331">MYIPSYYEVTDSRILEGFMRQYPFATLVTAPGGVPFASHLPFVIGGGNQTLCLRAHLARANPQAAHLQRPGEVLVIFQGPHAYVSNRWYASAPNVPTWNYATVHAYGTVRVVGEAERLAHLHELSETFDPGALGAAPERYLEGMARGTVGFELTVTRLEGKFKLSQNRRPEDQAGVRAALEASADPLEREIARLMREQAALEG</sequence>
<dbReference type="SUPFAM" id="SSF50475">
    <property type="entry name" value="FMN-binding split barrel"/>
    <property type="match status" value="1"/>
</dbReference>
<dbReference type="PANTHER" id="PTHR35802">
    <property type="entry name" value="PROTEASE SYNTHASE AND SPORULATION PROTEIN PAI 2"/>
    <property type="match status" value="1"/>
</dbReference>
<dbReference type="InterPro" id="IPR007396">
    <property type="entry name" value="TR_PAI2-type"/>
</dbReference>
<dbReference type="AlphaFoldDB" id="A0A841HYA7"/>